<evidence type="ECO:0000313" key="5">
    <source>
        <dbReference type="Proteomes" id="UP000694393"/>
    </source>
</evidence>
<dbReference type="Proteomes" id="UP000694393">
    <property type="component" value="Unplaced"/>
</dbReference>
<feature type="repeat" description="TNFR-Cys" evidence="1">
    <location>
        <begin position="58"/>
        <end position="100"/>
    </location>
</feature>
<dbReference type="GO" id="GO:0046642">
    <property type="term" value="P:negative regulation of alpha-beta T cell proliferation"/>
    <property type="evidence" value="ECO:0007669"/>
    <property type="project" value="TreeGrafter"/>
</dbReference>
<accession>A0A8C8SGT5</accession>
<dbReference type="PANTHER" id="PTHR46838">
    <property type="entry name" value="TUMOR NECROSIS FACTOR RECEPTOR SUPERFAMILY MEMBER 14"/>
    <property type="match status" value="1"/>
</dbReference>
<evidence type="ECO:0000259" key="3">
    <source>
        <dbReference type="PROSITE" id="PS50050"/>
    </source>
</evidence>
<dbReference type="GO" id="GO:0002720">
    <property type="term" value="P:positive regulation of cytokine production involved in immune response"/>
    <property type="evidence" value="ECO:0007669"/>
    <property type="project" value="TreeGrafter"/>
</dbReference>
<keyword evidence="5" id="KW-1185">Reference proteome</keyword>
<dbReference type="Gene3D" id="2.10.50.10">
    <property type="entry name" value="Tumor Necrosis Factor Receptor, subunit A, domain 2"/>
    <property type="match status" value="3"/>
</dbReference>
<evidence type="ECO:0000313" key="4">
    <source>
        <dbReference type="Ensembl" id="ENSPCEP00000021502.1"/>
    </source>
</evidence>
<dbReference type="Pfam" id="PF00020">
    <property type="entry name" value="TNFR_c6"/>
    <property type="match status" value="1"/>
</dbReference>
<evidence type="ECO:0000256" key="1">
    <source>
        <dbReference type="PROSITE-ProRule" id="PRU00206"/>
    </source>
</evidence>
<dbReference type="GO" id="GO:0050830">
    <property type="term" value="P:defense response to Gram-positive bacterium"/>
    <property type="evidence" value="ECO:0007669"/>
    <property type="project" value="TreeGrafter"/>
</dbReference>
<dbReference type="GO" id="GO:2000406">
    <property type="term" value="P:positive regulation of T cell migration"/>
    <property type="evidence" value="ECO:0007669"/>
    <property type="project" value="TreeGrafter"/>
</dbReference>
<feature type="disulfide bond" evidence="1">
    <location>
        <begin position="59"/>
        <end position="74"/>
    </location>
</feature>
<sequence length="180" mass="19293">VDLSSAQGPLPVPPKPQPSLPQPLSSPIQVYIGANCLFALGSRVFKVCTQLTSTTCKPCVGDTYTEHPNGLMECMRCKVCDAGARLSIKEKCTYTKNTVCGCALGDFCALPANRDCEMCSQYTICLPGSMVKILGKATQNDLVLPSSRCSGWSSLKIYGKWGSEKDARVRNVLSPAPVLP</sequence>
<dbReference type="Ensembl" id="ENSPCET00000022238.1">
    <property type="protein sequence ID" value="ENSPCEP00000021502.1"/>
    <property type="gene ID" value="ENSPCEG00000016527.1"/>
</dbReference>
<dbReference type="PRINTS" id="PR01965">
    <property type="entry name" value="TNFACTORR14"/>
</dbReference>
<dbReference type="InterPro" id="IPR022332">
    <property type="entry name" value="TNFR_14"/>
</dbReference>
<organism evidence="4 5">
    <name type="scientific">Pelusios castaneus</name>
    <name type="common">West African mud turtle</name>
    <dbReference type="NCBI Taxonomy" id="367368"/>
    <lineage>
        <taxon>Eukaryota</taxon>
        <taxon>Metazoa</taxon>
        <taxon>Chordata</taxon>
        <taxon>Craniata</taxon>
        <taxon>Vertebrata</taxon>
        <taxon>Euteleostomi</taxon>
        <taxon>Archelosauria</taxon>
        <taxon>Testudinata</taxon>
        <taxon>Testudines</taxon>
        <taxon>Pleurodira</taxon>
        <taxon>Pelomedusidae</taxon>
        <taxon>Pelusios</taxon>
    </lineage>
</organism>
<keyword evidence="1" id="KW-1015">Disulfide bond</keyword>
<dbReference type="SMART" id="SM00208">
    <property type="entry name" value="TNFR"/>
    <property type="match status" value="2"/>
</dbReference>
<protein>
    <recommendedName>
        <fullName evidence="3">TNFR-Cys domain-containing protein</fullName>
    </recommendedName>
</protein>
<dbReference type="GO" id="GO:0050829">
    <property type="term" value="P:defense response to Gram-negative bacterium"/>
    <property type="evidence" value="ECO:0007669"/>
    <property type="project" value="TreeGrafter"/>
</dbReference>
<reference evidence="4" key="2">
    <citation type="submission" date="2025-09" db="UniProtKB">
        <authorList>
            <consortium name="Ensembl"/>
        </authorList>
    </citation>
    <scope>IDENTIFICATION</scope>
</reference>
<reference evidence="4" key="1">
    <citation type="submission" date="2025-08" db="UniProtKB">
        <authorList>
            <consortium name="Ensembl"/>
        </authorList>
    </citation>
    <scope>IDENTIFICATION</scope>
</reference>
<comment type="caution">
    <text evidence="1">Lacks conserved residue(s) required for the propagation of feature annotation.</text>
</comment>
<dbReference type="PROSITE" id="PS00652">
    <property type="entry name" value="TNFR_NGFR_1"/>
    <property type="match status" value="1"/>
</dbReference>
<dbReference type="AlphaFoldDB" id="A0A8C8SGT5"/>
<feature type="region of interest" description="Disordered" evidence="2">
    <location>
        <begin position="1"/>
        <end position="21"/>
    </location>
</feature>
<dbReference type="SUPFAM" id="SSF57586">
    <property type="entry name" value="TNF receptor-like"/>
    <property type="match status" value="2"/>
</dbReference>
<dbReference type="PANTHER" id="PTHR46838:SF1">
    <property type="entry name" value="TUMOR NECROSIS FACTOR RECEPTOR SUPERFAMILY MEMBER 14"/>
    <property type="match status" value="1"/>
</dbReference>
<dbReference type="GO" id="GO:0009897">
    <property type="term" value="C:external side of plasma membrane"/>
    <property type="evidence" value="ECO:0007669"/>
    <property type="project" value="TreeGrafter"/>
</dbReference>
<feature type="compositionally biased region" description="Pro residues" evidence="2">
    <location>
        <begin position="10"/>
        <end position="21"/>
    </location>
</feature>
<dbReference type="PROSITE" id="PS50050">
    <property type="entry name" value="TNFR_NGFR_2"/>
    <property type="match status" value="1"/>
</dbReference>
<name>A0A8C8SGT5_9SAUR</name>
<evidence type="ECO:0000256" key="2">
    <source>
        <dbReference type="SAM" id="MobiDB-lite"/>
    </source>
</evidence>
<feature type="domain" description="TNFR-Cys" evidence="3">
    <location>
        <begin position="58"/>
        <end position="100"/>
    </location>
</feature>
<dbReference type="InterPro" id="IPR001368">
    <property type="entry name" value="TNFR/NGFR_Cys_rich_reg"/>
</dbReference>
<proteinExistence type="predicted"/>